<evidence type="ECO:0000256" key="4">
    <source>
        <dbReference type="ARBA" id="ARBA00023288"/>
    </source>
</evidence>
<feature type="domain" description="CYRIA/CYRIB Rac1 binding" evidence="6">
    <location>
        <begin position="20"/>
        <end position="332"/>
    </location>
</feature>
<evidence type="ECO:0000256" key="3">
    <source>
        <dbReference type="ARBA" id="ARBA00023136"/>
    </source>
</evidence>
<comment type="similarity">
    <text evidence="2">Belongs to the CYRI family.</text>
</comment>
<gene>
    <name evidence="7" type="ORF">ODALV1_LOCUS1474</name>
</gene>
<organism evidence="7 8">
    <name type="scientific">Orchesella dallaii</name>
    <dbReference type="NCBI Taxonomy" id="48710"/>
    <lineage>
        <taxon>Eukaryota</taxon>
        <taxon>Metazoa</taxon>
        <taxon>Ecdysozoa</taxon>
        <taxon>Arthropoda</taxon>
        <taxon>Hexapoda</taxon>
        <taxon>Collembola</taxon>
        <taxon>Entomobryomorpha</taxon>
        <taxon>Entomobryoidea</taxon>
        <taxon>Orchesellidae</taxon>
        <taxon>Orchesellinae</taxon>
        <taxon>Orchesella</taxon>
    </lineage>
</organism>
<dbReference type="EMBL" id="CAXLJM020000004">
    <property type="protein sequence ID" value="CAL8070907.1"/>
    <property type="molecule type" value="Genomic_DNA"/>
</dbReference>
<comment type="caution">
    <text evidence="7">The sequence shown here is derived from an EMBL/GenBank/DDBJ whole genome shotgun (WGS) entry which is preliminary data.</text>
</comment>
<evidence type="ECO:0000256" key="2">
    <source>
        <dbReference type="ARBA" id="ARBA00005778"/>
    </source>
</evidence>
<feature type="region of interest" description="Disordered" evidence="5">
    <location>
        <begin position="167"/>
        <end position="188"/>
    </location>
</feature>
<dbReference type="InterPro" id="IPR039789">
    <property type="entry name" value="CYRI"/>
</dbReference>
<keyword evidence="4" id="KW-0449">Lipoprotein</keyword>
<evidence type="ECO:0000256" key="1">
    <source>
        <dbReference type="ARBA" id="ARBA00004635"/>
    </source>
</evidence>
<accession>A0ABP1PLV6</accession>
<evidence type="ECO:0000256" key="5">
    <source>
        <dbReference type="SAM" id="MobiDB-lite"/>
    </source>
</evidence>
<proteinExistence type="inferred from homology"/>
<name>A0ABP1PLV6_9HEXA</name>
<sequence length="337" mass="38305">MGNLLRLLSREDCCSPQKYDVFLDFENAQPTEAEKEVYDEGQVVLERAHRILQDLQGYKGASQEIRKAIGTPDADTEKQAWEAVLPLVTKLKDFYLFSKELEKLVPKILRELCSGPMTPTQHLENQQALVKQFAEILEFTLKFDEYKMTTPAIQNDLSYYRRALSRHRMDDSPTSPTSPFSPLISTEDTPVSSELANSMSLFYAQATPMLRVLSDATSRFVSEQKEVEVQQTTETLGTMAQVCQRMLETPGLIQRYRREETQSFVLRVMVGLVILYDHVHPVGAFVKASDVDVKGCVRVLKEQPTSRSEGLLNALRYTTKHLNDESTPKQIKTMLAT</sequence>
<dbReference type="Pfam" id="PF07159">
    <property type="entry name" value="CYRIA-B_Rac1-bd"/>
    <property type="match status" value="1"/>
</dbReference>
<protein>
    <recommendedName>
        <fullName evidence="6">CYRIA/CYRIB Rac1 binding domain-containing protein</fullName>
    </recommendedName>
</protein>
<keyword evidence="8" id="KW-1185">Reference proteome</keyword>
<feature type="compositionally biased region" description="Low complexity" evidence="5">
    <location>
        <begin position="172"/>
        <end position="182"/>
    </location>
</feature>
<comment type="subcellular location">
    <subcellularLocation>
        <location evidence="1">Membrane</location>
        <topology evidence="1">Lipid-anchor</topology>
    </subcellularLocation>
</comment>
<evidence type="ECO:0000313" key="7">
    <source>
        <dbReference type="EMBL" id="CAL8070907.1"/>
    </source>
</evidence>
<evidence type="ECO:0000259" key="6">
    <source>
        <dbReference type="Pfam" id="PF07159"/>
    </source>
</evidence>
<dbReference type="PANTHER" id="PTHR12422">
    <property type="entry name" value="GH09096P"/>
    <property type="match status" value="1"/>
</dbReference>
<reference evidence="7 8" key="1">
    <citation type="submission" date="2024-08" db="EMBL/GenBank/DDBJ databases">
        <authorList>
            <person name="Cucini C."/>
            <person name="Frati F."/>
        </authorList>
    </citation>
    <scope>NUCLEOTIDE SEQUENCE [LARGE SCALE GENOMIC DNA]</scope>
</reference>
<dbReference type="Proteomes" id="UP001642540">
    <property type="component" value="Unassembled WGS sequence"/>
</dbReference>
<keyword evidence="3" id="KW-0472">Membrane</keyword>
<evidence type="ECO:0000313" key="8">
    <source>
        <dbReference type="Proteomes" id="UP001642540"/>
    </source>
</evidence>
<dbReference type="InterPro" id="IPR009828">
    <property type="entry name" value="CYRIA/CYRIB_Rac1-bd"/>
</dbReference>